<accession>A0A8J7GLU0</accession>
<dbReference type="Proteomes" id="UP000622552">
    <property type="component" value="Unassembled WGS sequence"/>
</dbReference>
<gene>
    <name evidence="2" type="ORF">IW245_005357</name>
</gene>
<proteinExistence type="predicted"/>
<keyword evidence="3" id="KW-1185">Reference proteome</keyword>
<comment type="caution">
    <text evidence="2">The sequence shown here is derived from an EMBL/GenBank/DDBJ whole genome shotgun (WGS) entry which is preliminary data.</text>
</comment>
<dbReference type="RefSeq" id="WP_197005847.1">
    <property type="nucleotide sequence ID" value="NZ_BONS01000012.1"/>
</dbReference>
<evidence type="ECO:0000256" key="1">
    <source>
        <dbReference type="SAM" id="MobiDB-lite"/>
    </source>
</evidence>
<dbReference type="EMBL" id="JADOUF010000001">
    <property type="protein sequence ID" value="MBG6139163.1"/>
    <property type="molecule type" value="Genomic_DNA"/>
</dbReference>
<protein>
    <submittedName>
        <fullName evidence="2">Uncharacterized protein</fullName>
    </submittedName>
</protein>
<dbReference type="AlphaFoldDB" id="A0A8J7GLU0"/>
<evidence type="ECO:0000313" key="3">
    <source>
        <dbReference type="Proteomes" id="UP000622552"/>
    </source>
</evidence>
<sequence length="117" mass="12759">MAALETYGRTSDEPARHGGSGHPATIYGIAGVLVEHDGMTYRQWLVPGLRYEIRPNDGWKLVDADGILIGHLVEEDGSAIRELPTADGPLVLVRPNSYSVQEVREGAWEVLVLEPAL</sequence>
<reference evidence="2" key="1">
    <citation type="submission" date="2020-11" db="EMBL/GenBank/DDBJ databases">
        <title>Sequencing the genomes of 1000 actinobacteria strains.</title>
        <authorList>
            <person name="Klenk H.-P."/>
        </authorList>
    </citation>
    <scope>NUCLEOTIDE SEQUENCE</scope>
    <source>
        <strain evidence="2">DSM 45356</strain>
    </source>
</reference>
<feature type="region of interest" description="Disordered" evidence="1">
    <location>
        <begin position="1"/>
        <end position="20"/>
    </location>
</feature>
<name>A0A8J7GLU0_9ACTN</name>
<organism evidence="2 3">
    <name type="scientific">Longispora fulva</name>
    <dbReference type="NCBI Taxonomy" id="619741"/>
    <lineage>
        <taxon>Bacteria</taxon>
        <taxon>Bacillati</taxon>
        <taxon>Actinomycetota</taxon>
        <taxon>Actinomycetes</taxon>
        <taxon>Micromonosporales</taxon>
        <taxon>Micromonosporaceae</taxon>
        <taxon>Longispora</taxon>
    </lineage>
</organism>
<evidence type="ECO:0000313" key="2">
    <source>
        <dbReference type="EMBL" id="MBG6139163.1"/>
    </source>
</evidence>